<feature type="domain" description="PTB" evidence="2">
    <location>
        <begin position="1"/>
        <end position="86"/>
    </location>
</feature>
<evidence type="ECO:0000313" key="4">
    <source>
        <dbReference type="Ensembl" id="ENSUMAP00000034294"/>
    </source>
</evidence>
<evidence type="ECO:0000259" key="2">
    <source>
        <dbReference type="Pfam" id="PF08416"/>
    </source>
</evidence>
<feature type="domain" description="EPS8 spectrin-like" evidence="3">
    <location>
        <begin position="182"/>
        <end position="328"/>
    </location>
</feature>
<dbReference type="GO" id="GO:0035023">
    <property type="term" value="P:regulation of Rho protein signal transduction"/>
    <property type="evidence" value="ECO:0007669"/>
    <property type="project" value="TreeGrafter"/>
</dbReference>
<feature type="region of interest" description="Disordered" evidence="1">
    <location>
        <begin position="98"/>
        <end position="181"/>
    </location>
</feature>
<dbReference type="GO" id="GO:0032587">
    <property type="term" value="C:ruffle membrane"/>
    <property type="evidence" value="ECO:0007669"/>
    <property type="project" value="TreeGrafter"/>
</dbReference>
<feature type="compositionally biased region" description="Basic and acidic residues" evidence="1">
    <location>
        <begin position="358"/>
        <end position="373"/>
    </location>
</feature>
<dbReference type="PANTHER" id="PTHR12287:SF19">
    <property type="entry name" value="EPIDERMAL GROWTH FACTOR RECEPTOR KINASE SUBSTRATE 8-LIKE PROTEIN 1"/>
    <property type="match status" value="1"/>
</dbReference>
<dbReference type="Pfam" id="PF22975">
    <property type="entry name" value="EPS8_2nd"/>
    <property type="match status" value="1"/>
</dbReference>
<dbReference type="InterPro" id="IPR055093">
    <property type="entry name" value="EPS8_2nd"/>
</dbReference>
<accession>A0A452VKP4</accession>
<reference evidence="4" key="1">
    <citation type="submission" date="2019-03" db="UniProtKB">
        <authorList>
            <consortium name="Ensembl"/>
        </authorList>
    </citation>
    <scope>IDENTIFICATION</scope>
</reference>
<dbReference type="InterPro" id="IPR039801">
    <property type="entry name" value="EPS8-like"/>
</dbReference>
<dbReference type="InterPro" id="IPR033928">
    <property type="entry name" value="EPS8_PTB"/>
</dbReference>
<evidence type="ECO:0000259" key="3">
    <source>
        <dbReference type="Pfam" id="PF22975"/>
    </source>
</evidence>
<dbReference type="CDD" id="cd01210">
    <property type="entry name" value="PTB_EPS8"/>
    <property type="match status" value="1"/>
</dbReference>
<dbReference type="Gene3D" id="2.30.29.30">
    <property type="entry name" value="Pleckstrin-homology domain (PH domain)/Phosphotyrosine-binding domain (PTB)"/>
    <property type="match status" value="1"/>
</dbReference>
<dbReference type="Ensembl" id="ENSUMAT00000040568.1">
    <property type="protein sequence ID" value="ENSUMAP00000034294.1"/>
    <property type="gene ID" value="ENSUMAG00000024677.1"/>
</dbReference>
<dbReference type="GO" id="GO:1900029">
    <property type="term" value="P:positive regulation of ruffle assembly"/>
    <property type="evidence" value="ECO:0007669"/>
    <property type="project" value="TreeGrafter"/>
</dbReference>
<organism evidence="4">
    <name type="scientific">Ursus maritimus</name>
    <name type="common">Polar bear</name>
    <name type="synonym">Thalarctos maritimus</name>
    <dbReference type="NCBI Taxonomy" id="29073"/>
    <lineage>
        <taxon>Eukaryota</taxon>
        <taxon>Metazoa</taxon>
        <taxon>Chordata</taxon>
        <taxon>Craniata</taxon>
        <taxon>Vertebrata</taxon>
        <taxon>Euteleostomi</taxon>
        <taxon>Mammalia</taxon>
        <taxon>Eutheria</taxon>
        <taxon>Laurasiatheria</taxon>
        <taxon>Carnivora</taxon>
        <taxon>Caniformia</taxon>
        <taxon>Ursidae</taxon>
        <taxon>Ursus</taxon>
    </lineage>
</organism>
<dbReference type="GO" id="GO:0007266">
    <property type="term" value="P:Rho protein signal transduction"/>
    <property type="evidence" value="ECO:0007669"/>
    <property type="project" value="TreeGrafter"/>
</dbReference>
<dbReference type="SUPFAM" id="SSF50729">
    <property type="entry name" value="PH domain-like"/>
    <property type="match status" value="1"/>
</dbReference>
<dbReference type="OMA" id="RTHIANP"/>
<protein>
    <submittedName>
        <fullName evidence="4">Uncharacterized protein</fullName>
    </submittedName>
</protein>
<feature type="region of interest" description="Disordered" evidence="1">
    <location>
        <begin position="323"/>
        <end position="395"/>
    </location>
</feature>
<dbReference type="Pfam" id="PF08416">
    <property type="entry name" value="PTB"/>
    <property type="match status" value="1"/>
</dbReference>
<dbReference type="GeneTree" id="ENSGT00940000158125"/>
<evidence type="ECO:0000256" key="1">
    <source>
        <dbReference type="SAM" id="MobiDB-lite"/>
    </source>
</evidence>
<dbReference type="GO" id="GO:0031982">
    <property type="term" value="C:vesicle"/>
    <property type="evidence" value="ECO:0007669"/>
    <property type="project" value="TreeGrafter"/>
</dbReference>
<dbReference type="PANTHER" id="PTHR12287">
    <property type="entry name" value="EPIDERMAL GROWTH FACTOR RECEPTOR KINASE SUBSTRATE EPS8-RELATED PROTEIN"/>
    <property type="match status" value="1"/>
</dbReference>
<dbReference type="InterPro" id="IPR013625">
    <property type="entry name" value="PTB"/>
</dbReference>
<dbReference type="GO" id="GO:0003779">
    <property type="term" value="F:actin binding"/>
    <property type="evidence" value="ECO:0007669"/>
    <property type="project" value="TreeGrafter"/>
</dbReference>
<dbReference type="InterPro" id="IPR011993">
    <property type="entry name" value="PH-like_dom_sf"/>
</dbReference>
<sequence>EDASRKLAVMDSQGRIWAQEMLLRVSPDHVTLLDPLSKEELESYPLVRCDAVRLPGRSRSLLLLVCQEPERTQPDVHFFQGLRLGVIRADRAGPLGMGRGLGRGGIRASKGAATQEELQRRPSPVAETPPLQRRPSVRAVISTVGAGRGRSQAEPIPEAEEGDERPGPHIPASRAPPAFPQDMLNHVFDDVEDFVSRLQKSAEAARVLEHRERGRRTRRREAGEGLLTLRAKPPSEAEYTAVLQKIKYAFSLLARLRCNIANPSSPELLHFLFGPLQLVVDTSGGPRFAREVGRPHLTSEAIALLREHLTPRENALWTSLGDSWTRPGLELPPEEGSAYSPEFSSGWEPPATDPQGRAWEDPVEKQLQHERQRQQVRPRLGGSDTPLVTHRGRGG</sequence>
<dbReference type="AlphaFoldDB" id="A0A452VKP4"/>
<proteinExistence type="predicted"/>
<name>A0A452VKP4_URSMA</name>